<evidence type="ECO:0000313" key="2">
    <source>
        <dbReference type="EMBL" id="KAJ3783953.1"/>
    </source>
</evidence>
<evidence type="ECO:0000259" key="1">
    <source>
        <dbReference type="Pfam" id="PF20149"/>
    </source>
</evidence>
<dbReference type="InterPro" id="IPR045341">
    <property type="entry name" value="DUF6532"/>
</dbReference>
<gene>
    <name evidence="2" type="ORF">GGU10DRAFT_403210</name>
</gene>
<comment type="caution">
    <text evidence="2">The sequence shown here is derived from an EMBL/GenBank/DDBJ whole genome shotgun (WGS) entry which is preliminary data.</text>
</comment>
<keyword evidence="3" id="KW-1185">Reference proteome</keyword>
<name>A0AA38KYP2_9AGAR</name>
<accession>A0AA38KYP2</accession>
<protein>
    <recommendedName>
        <fullName evidence="1">DUF6532 domain-containing protein</fullName>
    </recommendedName>
</protein>
<sequence length="176" mass="19447">MWKAKNVLGGEIKYLEKKSVTAIEAVKIPQRGRLLASCTSISSLVTNPLVAASMKGFSSSVNSDNSKEIPRVMLGIVIVAIFAALKEWSEGCDQCMTQDFVSAEFSNEYKLHMSLIQSKIHKEDRSGKLKYHALMSWLYREARIGVLKVNLAQLMLHTLLQQIGCQTTGSVVLGTL</sequence>
<organism evidence="2 3">
    <name type="scientific">Lentinula aff. detonsa</name>
    <dbReference type="NCBI Taxonomy" id="2804958"/>
    <lineage>
        <taxon>Eukaryota</taxon>
        <taxon>Fungi</taxon>
        <taxon>Dikarya</taxon>
        <taxon>Basidiomycota</taxon>
        <taxon>Agaricomycotina</taxon>
        <taxon>Agaricomycetes</taxon>
        <taxon>Agaricomycetidae</taxon>
        <taxon>Agaricales</taxon>
        <taxon>Marasmiineae</taxon>
        <taxon>Omphalotaceae</taxon>
        <taxon>Lentinula</taxon>
    </lineage>
</organism>
<dbReference type="AlphaFoldDB" id="A0AA38KYP2"/>
<evidence type="ECO:0000313" key="3">
    <source>
        <dbReference type="Proteomes" id="UP001163798"/>
    </source>
</evidence>
<feature type="domain" description="DUF6532" evidence="1">
    <location>
        <begin position="62"/>
        <end position="117"/>
    </location>
</feature>
<proteinExistence type="predicted"/>
<dbReference type="Pfam" id="PF20149">
    <property type="entry name" value="DUF6532"/>
    <property type="match status" value="1"/>
</dbReference>
<dbReference type="Proteomes" id="UP001163798">
    <property type="component" value="Unassembled WGS sequence"/>
</dbReference>
<dbReference type="EMBL" id="MU793397">
    <property type="protein sequence ID" value="KAJ3783953.1"/>
    <property type="molecule type" value="Genomic_DNA"/>
</dbReference>
<reference evidence="2" key="1">
    <citation type="submission" date="2022-08" db="EMBL/GenBank/DDBJ databases">
        <authorList>
            <consortium name="DOE Joint Genome Institute"/>
            <person name="Min B."/>
            <person name="Riley R."/>
            <person name="Sierra-Patev S."/>
            <person name="Naranjo-Ortiz M."/>
            <person name="Looney B."/>
            <person name="Konkel Z."/>
            <person name="Slot J.C."/>
            <person name="Sakamoto Y."/>
            <person name="Steenwyk J.L."/>
            <person name="Rokas A."/>
            <person name="Carro J."/>
            <person name="Camarero S."/>
            <person name="Ferreira P."/>
            <person name="Molpeceres G."/>
            <person name="Ruiz-Duenas F.J."/>
            <person name="Serrano A."/>
            <person name="Henrissat B."/>
            <person name="Drula E."/>
            <person name="Hughes K.W."/>
            <person name="Mata J.L."/>
            <person name="Ishikawa N.K."/>
            <person name="Vargas-Isla R."/>
            <person name="Ushijima S."/>
            <person name="Smith C.A."/>
            <person name="Ahrendt S."/>
            <person name="Andreopoulos W."/>
            <person name="He G."/>
            <person name="Labutti K."/>
            <person name="Lipzen A."/>
            <person name="Ng V."/>
            <person name="Sandor L."/>
            <person name="Barry K."/>
            <person name="Martinez A.T."/>
            <person name="Xiao Y."/>
            <person name="Gibbons J.G."/>
            <person name="Terashima K."/>
            <person name="Hibbett D.S."/>
            <person name="Grigoriev I.V."/>
        </authorList>
    </citation>
    <scope>NUCLEOTIDE SEQUENCE</scope>
    <source>
        <strain evidence="2">TFB10291</strain>
    </source>
</reference>